<dbReference type="Gene3D" id="2.60.120.260">
    <property type="entry name" value="Galactose-binding domain-like"/>
    <property type="match status" value="1"/>
</dbReference>
<keyword evidence="2" id="KW-0732">Signal</keyword>
<dbReference type="InterPro" id="IPR016134">
    <property type="entry name" value="Dockerin_dom"/>
</dbReference>
<keyword evidence="5" id="KW-1185">Reference proteome</keyword>
<accession>A0A329MRJ1</accession>
<dbReference type="InterPro" id="IPR029018">
    <property type="entry name" value="Hex-like_dom2"/>
</dbReference>
<keyword evidence="1" id="KW-0378">Hydrolase</keyword>
<gene>
    <name evidence="4" type="ORF">DQG23_11755</name>
</gene>
<dbReference type="SUPFAM" id="SSF63446">
    <property type="entry name" value="Type I dockerin domain"/>
    <property type="match status" value="1"/>
</dbReference>
<dbReference type="Pfam" id="PF00963">
    <property type="entry name" value="Cohesin"/>
    <property type="match status" value="1"/>
</dbReference>
<feature type="chain" id="PRO_5016326808" description="Dockerin domain-containing protein" evidence="2">
    <location>
        <begin position="33"/>
        <end position="1006"/>
    </location>
</feature>
<feature type="domain" description="Dockerin" evidence="3">
    <location>
        <begin position="944"/>
        <end position="1006"/>
    </location>
</feature>
<dbReference type="InterPro" id="IPR002105">
    <property type="entry name" value="Dockerin_1_rpt"/>
</dbReference>
<dbReference type="RefSeq" id="WP_113031027.1">
    <property type="nucleotide sequence ID" value="NZ_QMFB01000005.1"/>
</dbReference>
<dbReference type="Proteomes" id="UP000250369">
    <property type="component" value="Unassembled WGS sequence"/>
</dbReference>
<dbReference type="PROSITE" id="PS51766">
    <property type="entry name" value="DOCKERIN"/>
    <property type="match status" value="1"/>
</dbReference>
<dbReference type="CDD" id="cd08547">
    <property type="entry name" value="Type_II_cohesin"/>
    <property type="match status" value="1"/>
</dbReference>
<dbReference type="SUPFAM" id="SSF49384">
    <property type="entry name" value="Carbohydrate-binding domain"/>
    <property type="match status" value="1"/>
</dbReference>
<dbReference type="OrthoDB" id="5136785at2"/>
<organism evidence="4 5">
    <name type="scientific">Paenibacillus contaminans</name>
    <dbReference type="NCBI Taxonomy" id="450362"/>
    <lineage>
        <taxon>Bacteria</taxon>
        <taxon>Bacillati</taxon>
        <taxon>Bacillota</taxon>
        <taxon>Bacilli</taxon>
        <taxon>Bacillales</taxon>
        <taxon>Paenibacillaceae</taxon>
        <taxon>Paenibacillus</taxon>
    </lineage>
</organism>
<dbReference type="GO" id="GO:0030246">
    <property type="term" value="F:carbohydrate binding"/>
    <property type="evidence" value="ECO:0007669"/>
    <property type="project" value="InterPro"/>
</dbReference>
<dbReference type="Gene3D" id="1.10.1330.10">
    <property type="entry name" value="Dockerin domain"/>
    <property type="match status" value="1"/>
</dbReference>
<dbReference type="Gene3D" id="3.30.379.10">
    <property type="entry name" value="Chitobiase/beta-hexosaminidase domain 2-like"/>
    <property type="match status" value="1"/>
</dbReference>
<dbReference type="AlphaFoldDB" id="A0A329MRJ1"/>
<evidence type="ECO:0000256" key="1">
    <source>
        <dbReference type="ARBA" id="ARBA00022801"/>
    </source>
</evidence>
<evidence type="ECO:0000256" key="2">
    <source>
        <dbReference type="SAM" id="SignalP"/>
    </source>
</evidence>
<dbReference type="PROSITE" id="PS00018">
    <property type="entry name" value="EF_HAND_1"/>
    <property type="match status" value="2"/>
</dbReference>
<dbReference type="GO" id="GO:0000272">
    <property type="term" value="P:polysaccharide catabolic process"/>
    <property type="evidence" value="ECO:0007669"/>
    <property type="project" value="InterPro"/>
</dbReference>
<dbReference type="SUPFAM" id="SSF55545">
    <property type="entry name" value="beta-N-acetylhexosaminidase-like domain"/>
    <property type="match status" value="1"/>
</dbReference>
<dbReference type="InterPro" id="IPR018247">
    <property type="entry name" value="EF_Hand_1_Ca_BS"/>
</dbReference>
<name>A0A329MRJ1_9BACL</name>
<dbReference type="Pfam" id="PF16126">
    <property type="entry name" value="DUF4838"/>
    <property type="match status" value="1"/>
</dbReference>
<evidence type="ECO:0000313" key="5">
    <source>
        <dbReference type="Proteomes" id="UP000250369"/>
    </source>
</evidence>
<evidence type="ECO:0000313" key="4">
    <source>
        <dbReference type="EMBL" id="RAV21323.1"/>
    </source>
</evidence>
<reference evidence="4 5" key="1">
    <citation type="journal article" date="2009" name="Int. J. Syst. Evol. Microbiol.">
        <title>Paenibacillus contaminans sp. nov., isolated from a contaminated laboratory plate.</title>
        <authorList>
            <person name="Chou J.H."/>
            <person name="Lee J.H."/>
            <person name="Lin M.C."/>
            <person name="Chang P.S."/>
            <person name="Arun A.B."/>
            <person name="Young C.C."/>
            <person name="Chen W.M."/>
        </authorList>
    </citation>
    <scope>NUCLEOTIDE SEQUENCE [LARGE SCALE GENOMIC DNA]</scope>
    <source>
        <strain evidence="4 5">CKOBP-6</strain>
    </source>
</reference>
<dbReference type="InterPro" id="IPR036439">
    <property type="entry name" value="Dockerin_dom_sf"/>
</dbReference>
<dbReference type="GO" id="GO:0004553">
    <property type="term" value="F:hydrolase activity, hydrolyzing O-glycosyl compounds"/>
    <property type="evidence" value="ECO:0007669"/>
    <property type="project" value="InterPro"/>
</dbReference>
<dbReference type="InterPro" id="IPR032287">
    <property type="entry name" value="DUF4838"/>
</dbReference>
<protein>
    <recommendedName>
        <fullName evidence="3">Dockerin domain-containing protein</fullName>
    </recommendedName>
</protein>
<feature type="signal peptide" evidence="2">
    <location>
        <begin position="1"/>
        <end position="32"/>
    </location>
</feature>
<comment type="caution">
    <text evidence="4">The sequence shown here is derived from an EMBL/GenBank/DDBJ whole genome shotgun (WGS) entry which is preliminary data.</text>
</comment>
<dbReference type="InterPro" id="IPR002102">
    <property type="entry name" value="Cohesin_dom"/>
</dbReference>
<dbReference type="Pfam" id="PF00404">
    <property type="entry name" value="Dockerin_1"/>
    <property type="match status" value="1"/>
</dbReference>
<dbReference type="InterPro" id="IPR008965">
    <property type="entry name" value="CBM2/CBM3_carb-bd_dom_sf"/>
</dbReference>
<evidence type="ECO:0000259" key="3">
    <source>
        <dbReference type="PROSITE" id="PS51766"/>
    </source>
</evidence>
<dbReference type="Gene3D" id="2.60.40.680">
    <property type="match status" value="1"/>
</dbReference>
<dbReference type="CDD" id="cd14254">
    <property type="entry name" value="Dockerin_II"/>
    <property type="match status" value="1"/>
</dbReference>
<dbReference type="SUPFAM" id="SSF49785">
    <property type="entry name" value="Galactose-binding domain-like"/>
    <property type="match status" value="1"/>
</dbReference>
<dbReference type="PANTHER" id="PTHR47406:SF2">
    <property type="entry name" value="ALPHA GLUCURONIDASE N-TERMINAL DOMAIN-CONTAINING PROTEIN"/>
    <property type="match status" value="1"/>
</dbReference>
<dbReference type="EMBL" id="QMFB01000005">
    <property type="protein sequence ID" value="RAV21323.1"/>
    <property type="molecule type" value="Genomic_DNA"/>
</dbReference>
<sequence length="1006" mass="111535">MKKSFSRKASFFVCLLLLLSLFVSLVPPLAYAEEAGTQSDAEGNAPVAGISNVMGEYLEPNEESVEDPDAGKLELVMEGESRAAIVVTTTATELEKQAAQELQSYLKRISGTELSIVTNASAVTGTKIFVGSAAPDPDLDQIRQGGTDPDSFRLSVSGESIQLVGLSGRGVLFAAYELLEQIGIRWFAPGEIGTEIPSMQTIRVKEQNTIQHPGMTTRVVGGMEYLFAQTKMDFVDKFEGTPWLQHNRGNNTIRLSQHGLLCKITVKERPDLFVQVNGKPTSQFDVTKPEVLTCVVNEALKYLEQNPNAKYINMGPNDGDDFGTSDWDAVDYDPLMGSNSITDRYVKFFNMVLEQIEPQYPDVGIAFLAYVRYMRAPVREIPNPKLLPVIAPISVERIHSMENDMSWERTYLKGLISDWKKLGVDVSFYTYMYNLADPGMPFSMINRTVEEIKHFRKEGMNQLVFEALPSWAYQGPSLYLMSKLNWNPELDVQETLTDYFSKYYGPAAEPMWNHFRKLEDTFIHADHYTGAVFDFSKILTAEVMAALEDTLVEAEGKAPANSGYAERIRMVRVAFDFGKAFTNMRNAYLKFDFVKAKQYYDEAKALLTVASFHSPVIIHPFAGGYLDLFWKYQIEQAYERVTKGNKIIAELPDEWLAMFIPGGNGEKLGLWKPGVGTQSWMKLKTYSDTWSNQGLRYYKGEVWYRTAVNVADKYKDKPIKLWFGDIDEKPRVWVNGKEIQPKSKGIAMVMPWEYDVTSVIKFGQPNDIVVSINNQYLDELGTGGIVGPAILWTTASEPDGEPGTSIDKSILTANVTSIPAGAEFKVNYGLSDVSRAVYAQDINFDYDPNVMELVSARPLIEGVAIVETVKEPAGKLRLIVASQGPEYAVTGNAQVIEVTFRAKNILQTASGVISITSVSLGDAQGNEFQTALSSVTVEVTAGSTGGNHPDINQDGKVSIGDLSFVAAHYGKDSSSPNWEQVKKADINGDGKIDILDLAAVAKKIVE</sequence>
<dbReference type="InterPro" id="IPR008979">
    <property type="entry name" value="Galactose-bd-like_sf"/>
</dbReference>
<proteinExistence type="predicted"/>
<dbReference type="PANTHER" id="PTHR47406">
    <property type="entry name" value="COAGULATION FACTOR 5/8 TYPE, C-TERMINAL"/>
    <property type="match status" value="1"/>
</dbReference>